<dbReference type="InterPro" id="IPR052055">
    <property type="entry name" value="Hepadnavirus_pol/RT"/>
</dbReference>
<feature type="compositionally biased region" description="Low complexity" evidence="4">
    <location>
        <begin position="1707"/>
        <end position="1716"/>
    </location>
</feature>
<evidence type="ECO:0000259" key="6">
    <source>
        <dbReference type="Pfam" id="PF00150"/>
    </source>
</evidence>
<keyword evidence="3" id="KW-0326">Glycosidase</keyword>
<protein>
    <recommendedName>
        <fullName evidence="6">Glycoside hydrolase family 5 domain-containing protein</fullName>
    </recommendedName>
</protein>
<dbReference type="Gene3D" id="3.20.20.80">
    <property type="entry name" value="Glycosidases"/>
    <property type="match status" value="1"/>
</dbReference>
<organism evidence="7 8">
    <name type="scientific">Prorocentrum cordatum</name>
    <dbReference type="NCBI Taxonomy" id="2364126"/>
    <lineage>
        <taxon>Eukaryota</taxon>
        <taxon>Sar</taxon>
        <taxon>Alveolata</taxon>
        <taxon>Dinophyceae</taxon>
        <taxon>Prorocentrales</taxon>
        <taxon>Prorocentraceae</taxon>
        <taxon>Prorocentrum</taxon>
    </lineage>
</organism>
<evidence type="ECO:0000313" key="7">
    <source>
        <dbReference type="EMBL" id="CAK0810954.1"/>
    </source>
</evidence>
<reference evidence="7" key="1">
    <citation type="submission" date="2023-10" db="EMBL/GenBank/DDBJ databases">
        <authorList>
            <person name="Chen Y."/>
            <person name="Shah S."/>
            <person name="Dougan E. K."/>
            <person name="Thang M."/>
            <person name="Chan C."/>
        </authorList>
    </citation>
    <scope>NUCLEOTIDE SEQUENCE [LARGE SCALE GENOMIC DNA]</scope>
</reference>
<comment type="caution">
    <text evidence="7">The sequence shown here is derived from an EMBL/GenBank/DDBJ whole genome shotgun (WGS) entry which is preliminary data.</text>
</comment>
<dbReference type="EMBL" id="CAUYUJ010004780">
    <property type="protein sequence ID" value="CAK0810954.1"/>
    <property type="molecule type" value="Genomic_DNA"/>
</dbReference>
<feature type="compositionally biased region" description="Low complexity" evidence="4">
    <location>
        <begin position="339"/>
        <end position="348"/>
    </location>
</feature>
<keyword evidence="5" id="KW-0472">Membrane</keyword>
<dbReference type="InterPro" id="IPR043502">
    <property type="entry name" value="DNA/RNA_pol_sf"/>
</dbReference>
<dbReference type="PANTHER" id="PTHR33050">
    <property type="entry name" value="REVERSE TRANSCRIPTASE DOMAIN-CONTAINING PROTEIN"/>
    <property type="match status" value="1"/>
</dbReference>
<name>A0ABN9QY60_9DINO</name>
<keyword evidence="5" id="KW-1133">Transmembrane helix</keyword>
<evidence type="ECO:0000256" key="3">
    <source>
        <dbReference type="ARBA" id="ARBA00023295"/>
    </source>
</evidence>
<dbReference type="InterPro" id="IPR001547">
    <property type="entry name" value="Glyco_hydro_5"/>
</dbReference>
<feature type="transmembrane region" description="Helical" evidence="5">
    <location>
        <begin position="1378"/>
        <end position="1400"/>
    </location>
</feature>
<keyword evidence="5" id="KW-0812">Transmembrane</keyword>
<feature type="region of interest" description="Disordered" evidence="4">
    <location>
        <begin position="1707"/>
        <end position="1746"/>
    </location>
</feature>
<feature type="region of interest" description="Disordered" evidence="4">
    <location>
        <begin position="97"/>
        <end position="119"/>
    </location>
</feature>
<feature type="region of interest" description="Disordered" evidence="4">
    <location>
        <begin position="165"/>
        <end position="186"/>
    </location>
</feature>
<feature type="region of interest" description="Disordered" evidence="4">
    <location>
        <begin position="333"/>
        <end position="375"/>
    </location>
</feature>
<evidence type="ECO:0000256" key="1">
    <source>
        <dbReference type="ARBA" id="ARBA00005641"/>
    </source>
</evidence>
<dbReference type="InterPro" id="IPR017853">
    <property type="entry name" value="GH"/>
</dbReference>
<dbReference type="PANTHER" id="PTHR33050:SF7">
    <property type="entry name" value="RIBONUCLEASE H"/>
    <property type="match status" value="1"/>
</dbReference>
<keyword evidence="2" id="KW-0378">Hydrolase</keyword>
<gene>
    <name evidence="7" type="ORF">PCOR1329_LOCUS15728</name>
</gene>
<dbReference type="Pfam" id="PF00150">
    <property type="entry name" value="Cellulase"/>
    <property type="match status" value="1"/>
</dbReference>
<dbReference type="SUPFAM" id="SSF51445">
    <property type="entry name" value="(Trans)glycosidases"/>
    <property type="match status" value="1"/>
</dbReference>
<dbReference type="SUPFAM" id="SSF56672">
    <property type="entry name" value="DNA/RNA polymerases"/>
    <property type="match status" value="1"/>
</dbReference>
<accession>A0ABN9QY60</accession>
<proteinExistence type="inferred from homology"/>
<evidence type="ECO:0000313" key="8">
    <source>
        <dbReference type="Proteomes" id="UP001189429"/>
    </source>
</evidence>
<evidence type="ECO:0000256" key="4">
    <source>
        <dbReference type="SAM" id="MobiDB-lite"/>
    </source>
</evidence>
<dbReference type="Proteomes" id="UP001189429">
    <property type="component" value="Unassembled WGS sequence"/>
</dbReference>
<keyword evidence="8" id="KW-1185">Reference proteome</keyword>
<comment type="similarity">
    <text evidence="1">Belongs to the glycosyl hydrolase 5 (cellulase A) family.</text>
</comment>
<evidence type="ECO:0000256" key="5">
    <source>
        <dbReference type="SAM" id="Phobius"/>
    </source>
</evidence>
<feature type="domain" description="Glycoside hydrolase family 5" evidence="6">
    <location>
        <begin position="1167"/>
        <end position="1273"/>
    </location>
</feature>
<evidence type="ECO:0000256" key="2">
    <source>
        <dbReference type="ARBA" id="ARBA00022801"/>
    </source>
</evidence>
<sequence>MHANAIDSEAVFQQRVEELGLKATFAKFKEFGWASHGNFAFAMASGPGGVVEDERFVNAVIRPLFGLGPEAPPPPQTAAVRRLFFESHALAVGELRQRTERTDSDLPRKVPQAEREARKDRLRTRLEPGVVVRGELEPANSLIDRFVQMCEDNTFTWVPWEEAPKRDQEITSQPGKRKWGPDSEGTVKERVVKDPVSADVSSALKISWALQRRGLAMDIAGVMSYEQHELIRAKLFEALTREVPDAQRYVPPDLSDLRAADKEIWKKMSQACAKGIRPASAADPVPADAHVQNILDSVEVNMLLAPKVRTASSVSSTKRGRVEGDDSIGIEQARKRAKGQQPQQQPKGQGKKDYDKRGKGPKRTPLPKELQNGGVAALPDGTPICFGFNLRTCREKVNGNSCRRGLHVCCKRGCAARPEFREILSTDMDPDGFVLREPISGEIQRPDGTVIPAGAIPFKSTESTGGHSGLNFGVPWSPQQFLDAAMGAKHPFDARPVVDDNVAECIFNLLATPLDDIKTGAGALERAWADQASALAVREAALHAQMDGHVRNVMEGKNILLMAKMLKQIGHVDHDLPRDMATGFRLVGRFPHSKVFPLKPEGAVEEGHDKRWLWEQAPAVRASLKAAAARPRRRDDTELEREVFKKTILEAERGLASGPYTEAELDEMLGRRWLPSRRFGVAQGEKVRPVDDFSASRVNDAATILESTSWEGVDGIAAIIKLWCRLLSGPVDMRLALQSGRVLTGKRQWRDDMLVGKCFDLEEAYRQLAISPIDRDCSVISCPDPDDDGKLSYFILHGLPFGARGSVLGFSRAGAALRLCCCRLFSAPVINYLDDFPLVVPEVIATATEEAFRAGMRVTGWRLKDSKDVDFSVVFSALGVDFDVAEAVSHGKLVVANTASRRKAMQEKISNILDAGVLSPPEAASLVGKLQYAAAQIFGRCGAAGLWHLRRRAEGKCPGRKVSKVLEVALRWWLEYLEAARPRTVRTTGALPPLVLLTDGACEGEGEELRGSIGAVMIDPVSKTAESFGCVVPRALMDLLRKETGHQQLIAQLEILPMIAARHKWPDHFSEGGGRSVLAFVDNDGARYGLIKGHSPSEVNVWLLSEFWAAEERARSATYFDRVPSASNAADAPSRLQFGDLPTAWGQPIRVVRPPSFVGELMRRREKVIREYTNNIIILGTRMWSQDADMAAQDPVEGENLAYTIHFYAASMGKELRARVSDALRAGVAVFATEWGVCEYTGSGATDLRSAQAWLDFLEENYISDANWAISDKDESCSALREGASDSGGWPASDLTASGAFIRDSIRSSMRPSASAGPGNLCDSSQVCSPLPRTVVKSPRAVEVSLMREALLRDFRGLLGPLVMFAVQLFMPGRRHFFLPALINTAIVLSCGAYILWVLATADGHFQTKRMHILSDAVQHTTRTLGHLSVVIWANEDLLGRLIFLYVAPCGASRLTYPGPYKAYVVAHAVLVLYRFTGGVADDWMFMISAFACCHLLYEGFVTRRRIEEGAQEKTRAMVTLAEEISCSVFDCFCDATVRVSADLDILDDSPSLSTLLSRRASGGRSFRDFVHMSDRRGYSDFIKNISNEVGESDSTRTSTDNVGRLQLRSVGVHLEDSFNVPVEVHLFHACMETVDEKPFYLIGIIERESYRYSKKKTGRSERLRKEQKRRVDSTTLNFESGMLEPARPAFEQKDVALMSSIELLRDGTAADGSSSSRRRAGGSGQERPGSPRPEVHSGRPRFQSS</sequence>